<comment type="caution">
    <text evidence="2">The sequence shown here is derived from an EMBL/GenBank/DDBJ whole genome shotgun (WGS) entry which is preliminary data.</text>
</comment>
<accession>A0A640KA10</accession>
<evidence type="ECO:0000313" key="3">
    <source>
        <dbReference type="Proteomes" id="UP000419144"/>
    </source>
</evidence>
<dbReference type="AlphaFoldDB" id="A0A640KA10"/>
<protein>
    <submittedName>
        <fullName evidence="2">Uncharacterized protein</fullName>
    </submittedName>
</protein>
<keyword evidence="3" id="KW-1185">Reference proteome</keyword>
<evidence type="ECO:0000256" key="1">
    <source>
        <dbReference type="SAM" id="MobiDB-lite"/>
    </source>
</evidence>
<evidence type="ECO:0000313" key="2">
    <source>
        <dbReference type="EMBL" id="GET85951.1"/>
    </source>
</evidence>
<feature type="region of interest" description="Disordered" evidence="1">
    <location>
        <begin position="291"/>
        <end position="334"/>
    </location>
</feature>
<reference evidence="2" key="1">
    <citation type="submission" date="2019-11" db="EMBL/GenBank/DDBJ databases">
        <title>Leishmania tarentolae CDS.</title>
        <authorList>
            <person name="Goto Y."/>
            <person name="Yamagishi J."/>
        </authorList>
    </citation>
    <scope>NUCLEOTIDE SEQUENCE [LARGE SCALE GENOMIC DNA]</scope>
    <source>
        <strain evidence="2">Parrot Tar II</strain>
    </source>
</reference>
<sequence length="760" mass="79572">MDVKVGTIISRFAFSLPSLYDGGSEDHDIMVSSPDEDDTEESCGVACTSGTHCAEARTAAKATQTNSGSHATRCRAAASPTEKVGVTGACAFVSDSGVASSASLAASSSPSYIIGCAGGRGNSGRSTVETLQHGVRDRRGGAMQFGASLHLPDLVQLAARTWNVELYRGPTGAASHCVLRLPPVVVGGTIYRGPVVYVLASGVVRMATYGSVAATEVLARHIRDILHEACKPLAMRRAAREELLLMRAVLDDSSVLEDASEEEEGARRLSAAVPEAGINVSRNDMSLSTALAGGAATRGQDRRRTAFGSSSTNARIGPLPHDTPGDGRPTSASTPSALCSRACVIDFLQAVATPRWDEIAGLRASLFTPASATPRVPVRRASVNVCGDAPMEWWRWYLNVQDNDPDVGRGDNSEVAGSGRAPTSAAAAATLNSAKPCLGERCGVPQQGPFFTGTATERERAGARGSNKTAGFWTCAAYADASPPHAAKFVQFLQRRRALLAHHVASFRLRRQATQNSIQILLNWRAVSPPSPPTPLPLLSAAAAPLVGRLPLARALEQPTAMTQPLPDSVTPSAPTVPISTNTSGNAWVTEASAANFFMESTFIAESTAPYGLDGVRMPTDLSSPADTALPASKASDEGNREKTIGGAALTADGGRDGVPASFEPHVGDSVLRHDTSRCKGDKTAIKAAPEKRRRGVVTAQTPAAKRDEDAAAAAAMEHVTCIIYRTGRVQMTAASELALRQMCATLLIPFLVATAEMEL</sequence>
<organism evidence="2 3">
    <name type="scientific">Leishmania tarentolae</name>
    <name type="common">Sauroleishmania tarentolae</name>
    <dbReference type="NCBI Taxonomy" id="5689"/>
    <lineage>
        <taxon>Eukaryota</taxon>
        <taxon>Discoba</taxon>
        <taxon>Euglenozoa</taxon>
        <taxon>Kinetoplastea</taxon>
        <taxon>Metakinetoplastina</taxon>
        <taxon>Trypanosomatida</taxon>
        <taxon>Trypanosomatidae</taxon>
        <taxon>Leishmaniinae</taxon>
        <taxon>Leishmania</taxon>
        <taxon>lizard Leishmania</taxon>
    </lineage>
</organism>
<feature type="region of interest" description="Disordered" evidence="1">
    <location>
        <begin position="622"/>
        <end position="642"/>
    </location>
</feature>
<dbReference type="EMBL" id="BLBS01000007">
    <property type="protein sequence ID" value="GET85951.1"/>
    <property type="molecule type" value="Genomic_DNA"/>
</dbReference>
<gene>
    <name evidence="2" type="ORF">LtaPh_0608600</name>
</gene>
<dbReference type="OrthoDB" id="252618at2759"/>
<name>A0A640KA10_LEITA</name>
<dbReference type="Proteomes" id="UP000419144">
    <property type="component" value="Unassembled WGS sequence"/>
</dbReference>
<dbReference type="VEuPathDB" id="TriTrypDB:LtaPh_0608600"/>
<proteinExistence type="predicted"/>